<dbReference type="Pfam" id="PF15503">
    <property type="entry name" value="PPP1R35_C"/>
    <property type="match status" value="1"/>
</dbReference>
<dbReference type="AlphaFoldDB" id="A0A3B3C2S9"/>
<dbReference type="Ensembl" id="ENSOMET00000018756.1">
    <property type="protein sequence ID" value="ENSOMEP00000011623.1"/>
    <property type="gene ID" value="ENSOMEG00000012944.1"/>
</dbReference>
<protein>
    <recommendedName>
        <fullName evidence="6">Protein phosphatase 1 regulatory subunit 35 C-terminal domain-containing protein</fullName>
    </recommendedName>
</protein>
<dbReference type="PANTHER" id="PTHR28625">
    <property type="entry name" value="PROTEIN PHOSPHATASE 1 REGULATORY SUBUNIT 35"/>
    <property type="match status" value="1"/>
</dbReference>
<reference evidence="7" key="2">
    <citation type="submission" date="2025-09" db="UniProtKB">
        <authorList>
            <consortium name="Ensembl"/>
        </authorList>
    </citation>
    <scope>IDENTIFICATION</scope>
</reference>
<dbReference type="InterPro" id="IPR033590">
    <property type="entry name" value="PPP1R35"/>
</dbReference>
<dbReference type="GO" id="GO:0019902">
    <property type="term" value="F:phosphatase binding"/>
    <property type="evidence" value="ECO:0007669"/>
    <property type="project" value="InterPro"/>
</dbReference>
<dbReference type="Proteomes" id="UP000261560">
    <property type="component" value="Unplaced"/>
</dbReference>
<keyword evidence="3" id="KW-0206">Cytoskeleton</keyword>
<proteinExistence type="inferred from homology"/>
<name>A0A3B3C2S9_ORYME</name>
<dbReference type="GeneTree" id="ENSGT00940000167671"/>
<evidence type="ECO:0000256" key="1">
    <source>
        <dbReference type="ARBA" id="ARBA00004114"/>
    </source>
</evidence>
<organism evidence="7 8">
    <name type="scientific">Oryzias melastigma</name>
    <name type="common">Marine medaka</name>
    <dbReference type="NCBI Taxonomy" id="30732"/>
    <lineage>
        <taxon>Eukaryota</taxon>
        <taxon>Metazoa</taxon>
        <taxon>Chordata</taxon>
        <taxon>Craniata</taxon>
        <taxon>Vertebrata</taxon>
        <taxon>Euteleostomi</taxon>
        <taxon>Actinopterygii</taxon>
        <taxon>Neopterygii</taxon>
        <taxon>Teleostei</taxon>
        <taxon>Neoteleostei</taxon>
        <taxon>Acanthomorphata</taxon>
        <taxon>Ovalentaria</taxon>
        <taxon>Atherinomorphae</taxon>
        <taxon>Beloniformes</taxon>
        <taxon>Adrianichthyidae</taxon>
        <taxon>Oryziinae</taxon>
        <taxon>Oryzias</taxon>
    </lineage>
</organism>
<feature type="compositionally biased region" description="Basic residues" evidence="5">
    <location>
        <begin position="91"/>
        <end position="103"/>
    </location>
</feature>
<accession>A0A3B3C2S9</accession>
<evidence type="ECO:0000259" key="6">
    <source>
        <dbReference type="Pfam" id="PF15503"/>
    </source>
</evidence>
<keyword evidence="8" id="KW-1185">Reference proteome</keyword>
<feature type="domain" description="Protein phosphatase 1 regulatory subunit 35 C-terminal" evidence="6">
    <location>
        <begin position="123"/>
        <end position="245"/>
    </location>
</feature>
<sequence>MSFLDLLSPPQSPSPAPLPLPSSSIICCPELDLSVTSSPAPNLLHTKMKPRSDCSQGAPGRRKTSKVTFVEPAVVEGSQKPSVTAAQQSGRRQRRIKGRHHALRPSPEPSATNQDPSCLERAELNTTLALKAELQSLKEAEFNSQRALQETLQKSERTKNLINARATEVVNISRSQLLFNSLVSVEVQQEQLLSQVLKERLQLTPTASCQHSFKEDRPTLLFFKTSHLVQQKPLPPEEGLFNEMPQQKNIFGLRGEDALPPHQPHLYWSTETVSEVVTPPQGSLSTRLLSVLSFQSGLPFFFLNKTDQHLRDQQHPPPKNWKHTSQQIMTRFESSVWKSSVNPQKH</sequence>
<keyword evidence="2" id="KW-0963">Cytoplasm</keyword>
<dbReference type="InterPro" id="IPR029135">
    <property type="entry name" value="PPP1R35_C"/>
</dbReference>
<evidence type="ECO:0000256" key="4">
    <source>
        <dbReference type="ARBA" id="ARBA00029452"/>
    </source>
</evidence>
<dbReference type="PaxDb" id="30732-ENSOMEP00000011623"/>
<dbReference type="STRING" id="30732.ENSOMEP00000011623"/>
<evidence type="ECO:0000313" key="8">
    <source>
        <dbReference type="Proteomes" id="UP000261560"/>
    </source>
</evidence>
<evidence type="ECO:0000256" key="5">
    <source>
        <dbReference type="SAM" id="MobiDB-lite"/>
    </source>
</evidence>
<dbReference type="PANTHER" id="PTHR28625:SF1">
    <property type="entry name" value="PROTEIN PHOSPHATASE 1 REGULATORY SUBUNIT 35"/>
    <property type="match status" value="1"/>
</dbReference>
<evidence type="ECO:0000256" key="2">
    <source>
        <dbReference type="ARBA" id="ARBA00022490"/>
    </source>
</evidence>
<evidence type="ECO:0000313" key="7">
    <source>
        <dbReference type="Ensembl" id="ENSOMEP00000011623.1"/>
    </source>
</evidence>
<comment type="subcellular location">
    <subcellularLocation>
        <location evidence="1">Cytoplasm</location>
        <location evidence="1">Cytoskeleton</location>
        <location evidence="1">Microtubule organizing center</location>
        <location evidence="1">Centrosome</location>
        <location evidence="1">Centriole</location>
    </subcellularLocation>
</comment>
<reference evidence="7" key="1">
    <citation type="submission" date="2025-08" db="UniProtKB">
        <authorList>
            <consortium name="Ensembl"/>
        </authorList>
    </citation>
    <scope>IDENTIFICATION</scope>
</reference>
<dbReference type="GO" id="GO:0005814">
    <property type="term" value="C:centriole"/>
    <property type="evidence" value="ECO:0007669"/>
    <property type="project" value="UniProtKB-SubCell"/>
</dbReference>
<dbReference type="GO" id="GO:0045724">
    <property type="term" value="P:positive regulation of cilium assembly"/>
    <property type="evidence" value="ECO:0007669"/>
    <property type="project" value="TreeGrafter"/>
</dbReference>
<comment type="similarity">
    <text evidence="4">Belongs to the PPP1R35 family.</text>
</comment>
<feature type="region of interest" description="Disordered" evidence="5">
    <location>
        <begin position="39"/>
        <end position="117"/>
    </location>
</feature>
<evidence type="ECO:0000256" key="3">
    <source>
        <dbReference type="ARBA" id="ARBA00023212"/>
    </source>
</evidence>
<feature type="compositionally biased region" description="Polar residues" evidence="5">
    <location>
        <begin position="79"/>
        <end position="90"/>
    </location>
</feature>
<dbReference type="GO" id="GO:1903724">
    <property type="term" value="P:positive regulation of centriole elongation"/>
    <property type="evidence" value="ECO:0007669"/>
    <property type="project" value="TreeGrafter"/>
</dbReference>